<dbReference type="Gene3D" id="3.30.420.10">
    <property type="entry name" value="Ribonuclease H-like superfamily/Ribonuclease H"/>
    <property type="match status" value="1"/>
</dbReference>
<evidence type="ECO:0000259" key="1">
    <source>
        <dbReference type="Pfam" id="PF13358"/>
    </source>
</evidence>
<reference evidence="2" key="1">
    <citation type="submission" date="2020-11" db="EMBL/GenBank/DDBJ databases">
        <title>Isolation and identification of active actinomycetes.</title>
        <authorList>
            <person name="Yu B."/>
        </authorList>
    </citation>
    <scope>NUCLEOTIDE SEQUENCE</scope>
    <source>
        <strain evidence="2">NEAU-YB345</strain>
    </source>
</reference>
<dbReference type="AlphaFoldDB" id="A0A931B0N5"/>
<feature type="domain" description="Tc1-like transposase DDE" evidence="1">
    <location>
        <begin position="36"/>
        <end position="97"/>
    </location>
</feature>
<dbReference type="Proteomes" id="UP000657385">
    <property type="component" value="Unassembled WGS sequence"/>
</dbReference>
<dbReference type="Pfam" id="PF13358">
    <property type="entry name" value="DDE_3"/>
    <property type="match status" value="1"/>
</dbReference>
<gene>
    <name evidence="2" type="ORF">I2501_01780</name>
</gene>
<evidence type="ECO:0000313" key="3">
    <source>
        <dbReference type="Proteomes" id="UP000657385"/>
    </source>
</evidence>
<keyword evidence="3" id="KW-1185">Reference proteome</keyword>
<organism evidence="2 3">
    <name type="scientific">Streptacidiphilus fuscans</name>
    <dbReference type="NCBI Taxonomy" id="2789292"/>
    <lineage>
        <taxon>Bacteria</taxon>
        <taxon>Bacillati</taxon>
        <taxon>Actinomycetota</taxon>
        <taxon>Actinomycetes</taxon>
        <taxon>Kitasatosporales</taxon>
        <taxon>Streptomycetaceae</taxon>
        <taxon>Streptacidiphilus</taxon>
    </lineage>
</organism>
<proteinExistence type="predicted"/>
<dbReference type="InterPro" id="IPR038717">
    <property type="entry name" value="Tc1-like_DDE_dom"/>
</dbReference>
<sequence>MIYAIRAYEDRKDERKGFGWKDYRELVIRARIQLGGPIVLVWDNLRTHLATPLREFFKANSDWLTVFQLPTYAHDLNPQEGIWPLVKHDIGNLAAADLSQITRAVKRKLNMLQYRPEVIDGCLAGTGRTLSGRHTPTGSRRS</sequence>
<name>A0A931B0N5_9ACTN</name>
<dbReference type="InterPro" id="IPR036397">
    <property type="entry name" value="RNaseH_sf"/>
</dbReference>
<protein>
    <submittedName>
        <fullName evidence="2">Transposase</fullName>
    </submittedName>
</protein>
<dbReference type="EMBL" id="JADPRT010000001">
    <property type="protein sequence ID" value="MBF9066766.1"/>
    <property type="molecule type" value="Genomic_DNA"/>
</dbReference>
<evidence type="ECO:0000313" key="2">
    <source>
        <dbReference type="EMBL" id="MBF9066766.1"/>
    </source>
</evidence>
<accession>A0A931B0N5</accession>
<dbReference type="GO" id="GO:0003676">
    <property type="term" value="F:nucleic acid binding"/>
    <property type="evidence" value="ECO:0007669"/>
    <property type="project" value="InterPro"/>
</dbReference>
<comment type="caution">
    <text evidence="2">The sequence shown here is derived from an EMBL/GenBank/DDBJ whole genome shotgun (WGS) entry which is preliminary data.</text>
</comment>